<evidence type="ECO:0000256" key="2">
    <source>
        <dbReference type="SAM" id="SignalP"/>
    </source>
</evidence>
<keyword evidence="1" id="KW-1133">Transmembrane helix</keyword>
<dbReference type="Proteomes" id="UP001386955">
    <property type="component" value="Unassembled WGS sequence"/>
</dbReference>
<feature type="transmembrane region" description="Helical" evidence="1">
    <location>
        <begin position="46"/>
        <end position="70"/>
    </location>
</feature>
<gene>
    <name evidence="3" type="ORF">VNO78_18738</name>
</gene>
<keyword evidence="1" id="KW-0472">Membrane</keyword>
<accession>A0AAN9XFV5</accession>
<sequence length="84" mass="9777">MCTIGFARFMSLLNSMYLWHHTCSAESADINRAIICNNRFGLLGGYFVWVNVVCHLTLMPPPIFFICFYYQTKLILVLKDLYIC</sequence>
<dbReference type="AlphaFoldDB" id="A0AAN9XFV5"/>
<keyword evidence="1" id="KW-0812">Transmembrane</keyword>
<evidence type="ECO:0000256" key="1">
    <source>
        <dbReference type="SAM" id="Phobius"/>
    </source>
</evidence>
<proteinExistence type="predicted"/>
<dbReference type="EMBL" id="JAYMYS010000005">
    <property type="protein sequence ID" value="KAK7390714.1"/>
    <property type="molecule type" value="Genomic_DNA"/>
</dbReference>
<organism evidence="3 4">
    <name type="scientific">Psophocarpus tetragonolobus</name>
    <name type="common">Winged bean</name>
    <name type="synonym">Dolichos tetragonolobus</name>
    <dbReference type="NCBI Taxonomy" id="3891"/>
    <lineage>
        <taxon>Eukaryota</taxon>
        <taxon>Viridiplantae</taxon>
        <taxon>Streptophyta</taxon>
        <taxon>Embryophyta</taxon>
        <taxon>Tracheophyta</taxon>
        <taxon>Spermatophyta</taxon>
        <taxon>Magnoliopsida</taxon>
        <taxon>eudicotyledons</taxon>
        <taxon>Gunneridae</taxon>
        <taxon>Pentapetalae</taxon>
        <taxon>rosids</taxon>
        <taxon>fabids</taxon>
        <taxon>Fabales</taxon>
        <taxon>Fabaceae</taxon>
        <taxon>Papilionoideae</taxon>
        <taxon>50 kb inversion clade</taxon>
        <taxon>NPAAA clade</taxon>
        <taxon>indigoferoid/millettioid clade</taxon>
        <taxon>Phaseoleae</taxon>
        <taxon>Psophocarpus</taxon>
    </lineage>
</organism>
<feature type="chain" id="PRO_5042819728" evidence="2">
    <location>
        <begin position="26"/>
        <end position="84"/>
    </location>
</feature>
<name>A0AAN9XFV5_PSOTE</name>
<evidence type="ECO:0000313" key="3">
    <source>
        <dbReference type="EMBL" id="KAK7390714.1"/>
    </source>
</evidence>
<comment type="caution">
    <text evidence="3">The sequence shown here is derived from an EMBL/GenBank/DDBJ whole genome shotgun (WGS) entry which is preliminary data.</text>
</comment>
<keyword evidence="2" id="KW-0732">Signal</keyword>
<feature type="signal peptide" evidence="2">
    <location>
        <begin position="1"/>
        <end position="25"/>
    </location>
</feature>
<keyword evidence="4" id="KW-1185">Reference proteome</keyword>
<reference evidence="3 4" key="1">
    <citation type="submission" date="2024-01" db="EMBL/GenBank/DDBJ databases">
        <title>The genomes of 5 underutilized Papilionoideae crops provide insights into root nodulation and disease resistanc.</title>
        <authorList>
            <person name="Jiang F."/>
        </authorList>
    </citation>
    <scope>NUCLEOTIDE SEQUENCE [LARGE SCALE GENOMIC DNA]</scope>
    <source>
        <strain evidence="3">DUOXIRENSHENG_FW03</strain>
        <tissue evidence="3">Leaves</tissue>
    </source>
</reference>
<protein>
    <submittedName>
        <fullName evidence="3">Uncharacterized protein</fullName>
    </submittedName>
</protein>
<evidence type="ECO:0000313" key="4">
    <source>
        <dbReference type="Proteomes" id="UP001386955"/>
    </source>
</evidence>